<organism evidence="4 5">
    <name type="scientific">Vibrio diazotrophicus</name>
    <dbReference type="NCBI Taxonomy" id="685"/>
    <lineage>
        <taxon>Bacteria</taxon>
        <taxon>Pseudomonadati</taxon>
        <taxon>Pseudomonadota</taxon>
        <taxon>Gammaproteobacteria</taxon>
        <taxon>Vibrionales</taxon>
        <taxon>Vibrionaceae</taxon>
        <taxon>Vibrio</taxon>
    </lineage>
</organism>
<evidence type="ECO:0000256" key="1">
    <source>
        <dbReference type="ARBA" id="ARBA00023125"/>
    </source>
</evidence>
<comment type="caution">
    <text evidence="4">The sequence shown here is derived from an EMBL/GenBank/DDBJ whole genome shotgun (WGS) entry which is preliminary data.</text>
</comment>
<sequence length="301" mass="33986">MTGIGNKFLLGDRFTFDSISNTLIDNIFDDELVRLGSNESRILLLFCQRPNEVVSRNELYDFVWREQGFEVDDSSLTQAISTLRKQLKDSTKSPQFVKTVPKRGYQLISTVTDISEFDVSADVNEPENLEWDGQENRSDVSDQAAQLEVVTHMETDNSVSHDDEVTAAAQQPVTPKQSIDLVTKLLFLFSVLLPIFAVMFTNPTQSEFRRLASYQGVVVDTPQNHPDITEWLPSIELCINQYITLYQGEFALDKVIATGGYNDVLTLNYIHKPEYSSANITLKIVANQDEINKVCQRGKSS</sequence>
<evidence type="ECO:0000313" key="4">
    <source>
        <dbReference type="EMBL" id="PNI06086.1"/>
    </source>
</evidence>
<keyword evidence="1 2" id="KW-0238">DNA-binding</keyword>
<dbReference type="CDD" id="cd00383">
    <property type="entry name" value="trans_reg_C"/>
    <property type="match status" value="1"/>
</dbReference>
<dbReference type="GO" id="GO:0006355">
    <property type="term" value="P:regulation of DNA-templated transcription"/>
    <property type="evidence" value="ECO:0007669"/>
    <property type="project" value="InterPro"/>
</dbReference>
<dbReference type="SMART" id="SM00862">
    <property type="entry name" value="Trans_reg_C"/>
    <property type="match status" value="1"/>
</dbReference>
<dbReference type="InterPro" id="IPR001867">
    <property type="entry name" value="OmpR/PhoB-type_DNA-bd"/>
</dbReference>
<accession>A0A2J8I6C8</accession>
<evidence type="ECO:0000313" key="5">
    <source>
        <dbReference type="Proteomes" id="UP000236449"/>
    </source>
</evidence>
<dbReference type="GO" id="GO:0003677">
    <property type="term" value="F:DNA binding"/>
    <property type="evidence" value="ECO:0007669"/>
    <property type="project" value="UniProtKB-UniRule"/>
</dbReference>
<protein>
    <submittedName>
        <fullName evidence="4">Transcriptional regulator</fullName>
    </submittedName>
</protein>
<name>A0A2J8I6C8_VIBDI</name>
<proteinExistence type="predicted"/>
<evidence type="ECO:0000256" key="2">
    <source>
        <dbReference type="PROSITE-ProRule" id="PRU01091"/>
    </source>
</evidence>
<feature type="DNA-binding region" description="OmpR/PhoB-type" evidence="2">
    <location>
        <begin position="5"/>
        <end position="109"/>
    </location>
</feature>
<dbReference type="OrthoDB" id="1971692at2"/>
<reference evidence="4 5" key="1">
    <citation type="submission" date="2018-01" db="EMBL/GenBank/DDBJ databases">
        <title>Draft genome sequences of six Vibrio diazotrophicus strains isolated from deep-sea sediments of the Baltic Sea.</title>
        <authorList>
            <person name="Castillo D."/>
            <person name="Vandieken V."/>
            <person name="Chiang O."/>
            <person name="Middelboe M."/>
        </authorList>
    </citation>
    <scope>NUCLEOTIDE SEQUENCE [LARGE SCALE GENOMIC DNA]</scope>
    <source>
        <strain evidence="4 5">60.27F</strain>
    </source>
</reference>
<evidence type="ECO:0000259" key="3">
    <source>
        <dbReference type="PROSITE" id="PS51755"/>
    </source>
</evidence>
<dbReference type="RefSeq" id="WP_102965418.1">
    <property type="nucleotide sequence ID" value="NZ_POSK01000002.1"/>
</dbReference>
<dbReference type="PROSITE" id="PS51755">
    <property type="entry name" value="OMPR_PHOB"/>
    <property type="match status" value="1"/>
</dbReference>
<dbReference type="InterPro" id="IPR016032">
    <property type="entry name" value="Sig_transdc_resp-reg_C-effctor"/>
</dbReference>
<dbReference type="Pfam" id="PF00486">
    <property type="entry name" value="Trans_reg_C"/>
    <property type="match status" value="1"/>
</dbReference>
<dbReference type="SUPFAM" id="SSF46894">
    <property type="entry name" value="C-terminal effector domain of the bipartite response regulators"/>
    <property type="match status" value="1"/>
</dbReference>
<dbReference type="GO" id="GO:0000160">
    <property type="term" value="P:phosphorelay signal transduction system"/>
    <property type="evidence" value="ECO:0007669"/>
    <property type="project" value="InterPro"/>
</dbReference>
<feature type="domain" description="OmpR/PhoB-type" evidence="3">
    <location>
        <begin position="5"/>
        <end position="109"/>
    </location>
</feature>
<gene>
    <name evidence="4" type="ORF">C1N32_03560</name>
</gene>
<dbReference type="AlphaFoldDB" id="A0A2J8I6C8"/>
<dbReference type="Gene3D" id="1.10.10.10">
    <property type="entry name" value="Winged helix-like DNA-binding domain superfamily/Winged helix DNA-binding domain"/>
    <property type="match status" value="1"/>
</dbReference>
<dbReference type="EMBL" id="POSK01000002">
    <property type="protein sequence ID" value="PNI06086.1"/>
    <property type="molecule type" value="Genomic_DNA"/>
</dbReference>
<dbReference type="Proteomes" id="UP000236449">
    <property type="component" value="Unassembled WGS sequence"/>
</dbReference>
<dbReference type="InterPro" id="IPR036388">
    <property type="entry name" value="WH-like_DNA-bd_sf"/>
</dbReference>